<dbReference type="OrthoDB" id="9805884at2"/>
<keyword evidence="5 12" id="KW-0812">Transmembrane</keyword>
<dbReference type="GO" id="GO:0015833">
    <property type="term" value="P:peptide transport"/>
    <property type="evidence" value="ECO:0007669"/>
    <property type="project" value="UniProtKB-KW"/>
</dbReference>
<keyword evidence="6" id="KW-0571">Peptide transport</keyword>
<dbReference type="Gene3D" id="1.10.3720.10">
    <property type="entry name" value="MetI-like"/>
    <property type="match status" value="1"/>
</dbReference>
<dbReference type="AlphaFoldDB" id="A0A8J2Z6L5"/>
<dbReference type="GO" id="GO:0055085">
    <property type="term" value="P:transmembrane transport"/>
    <property type="evidence" value="ECO:0007669"/>
    <property type="project" value="InterPro"/>
</dbReference>
<dbReference type="EMBL" id="BMJS01000036">
    <property type="protein sequence ID" value="GGG05564.1"/>
    <property type="molecule type" value="Genomic_DNA"/>
</dbReference>
<gene>
    <name evidence="14" type="primary">oppC</name>
    <name evidence="14" type="ORF">GCM10010995_23840</name>
</gene>
<evidence type="ECO:0000256" key="3">
    <source>
        <dbReference type="ARBA" id="ARBA00022475"/>
    </source>
</evidence>
<dbReference type="PANTHER" id="PTHR43386:SF2">
    <property type="entry name" value="OLIGOPEPTIDE TRANSPORT SYSTEM PERMEASE PROTEIN OPPC"/>
    <property type="match status" value="1"/>
</dbReference>
<comment type="caution">
    <text evidence="14">The sequence shown here is derived from an EMBL/GenBank/DDBJ whole genome shotgun (WGS) entry which is preliminary data.</text>
</comment>
<comment type="similarity">
    <text evidence="10">Belongs to the binding-protein-dependent transport system permease family. OppBC subfamily.</text>
</comment>
<evidence type="ECO:0000256" key="7">
    <source>
        <dbReference type="ARBA" id="ARBA00022927"/>
    </source>
</evidence>
<evidence type="ECO:0000256" key="2">
    <source>
        <dbReference type="ARBA" id="ARBA00022448"/>
    </source>
</evidence>
<feature type="transmembrane region" description="Helical" evidence="12">
    <location>
        <begin position="114"/>
        <end position="136"/>
    </location>
</feature>
<keyword evidence="2 12" id="KW-0813">Transport</keyword>
<dbReference type="Pfam" id="PF00528">
    <property type="entry name" value="BPD_transp_1"/>
    <property type="match status" value="1"/>
</dbReference>
<feature type="domain" description="ABC transmembrane type-1" evidence="13">
    <location>
        <begin position="108"/>
        <end position="298"/>
    </location>
</feature>
<reference evidence="14" key="1">
    <citation type="journal article" date="2014" name="Int. J. Syst. Evol. Microbiol.">
        <title>Complete genome sequence of Corynebacterium casei LMG S-19264T (=DSM 44701T), isolated from a smear-ripened cheese.</title>
        <authorList>
            <consortium name="US DOE Joint Genome Institute (JGI-PGF)"/>
            <person name="Walter F."/>
            <person name="Albersmeier A."/>
            <person name="Kalinowski J."/>
            <person name="Ruckert C."/>
        </authorList>
    </citation>
    <scope>NUCLEOTIDE SEQUENCE</scope>
    <source>
        <strain evidence="14">CGMCC 1.15758</strain>
    </source>
</reference>
<keyword evidence="15" id="KW-1185">Reference proteome</keyword>
<dbReference type="GO" id="GO:0015031">
    <property type="term" value="P:protein transport"/>
    <property type="evidence" value="ECO:0007669"/>
    <property type="project" value="UniProtKB-KW"/>
</dbReference>
<evidence type="ECO:0000256" key="10">
    <source>
        <dbReference type="ARBA" id="ARBA00024202"/>
    </source>
</evidence>
<dbReference type="SUPFAM" id="SSF161098">
    <property type="entry name" value="MetI-like"/>
    <property type="match status" value="1"/>
</dbReference>
<evidence type="ECO:0000256" key="11">
    <source>
        <dbReference type="ARBA" id="ARBA00072251"/>
    </source>
</evidence>
<feature type="transmembrane region" description="Helical" evidence="12">
    <location>
        <begin position="143"/>
        <end position="165"/>
    </location>
</feature>
<evidence type="ECO:0000256" key="5">
    <source>
        <dbReference type="ARBA" id="ARBA00022692"/>
    </source>
</evidence>
<dbReference type="Proteomes" id="UP000636949">
    <property type="component" value="Unassembled WGS sequence"/>
</dbReference>
<dbReference type="InterPro" id="IPR050366">
    <property type="entry name" value="BP-dependent_transpt_permease"/>
</dbReference>
<feature type="transmembrane region" description="Helical" evidence="12">
    <location>
        <begin position="225"/>
        <end position="254"/>
    </location>
</feature>
<evidence type="ECO:0000256" key="12">
    <source>
        <dbReference type="RuleBase" id="RU363032"/>
    </source>
</evidence>
<name>A0A8J2Z6L5_9GAMM</name>
<feature type="transmembrane region" description="Helical" evidence="12">
    <location>
        <begin position="274"/>
        <end position="298"/>
    </location>
</feature>
<evidence type="ECO:0000256" key="1">
    <source>
        <dbReference type="ARBA" id="ARBA00004429"/>
    </source>
</evidence>
<dbReference type="InterPro" id="IPR000515">
    <property type="entry name" value="MetI-like"/>
</dbReference>
<evidence type="ECO:0000256" key="9">
    <source>
        <dbReference type="ARBA" id="ARBA00023136"/>
    </source>
</evidence>
<accession>A0A8J2Z6L5</accession>
<dbReference type="InterPro" id="IPR025966">
    <property type="entry name" value="OppC_N"/>
</dbReference>
<reference evidence="14" key="2">
    <citation type="submission" date="2020-09" db="EMBL/GenBank/DDBJ databases">
        <authorList>
            <person name="Sun Q."/>
            <person name="Zhou Y."/>
        </authorList>
    </citation>
    <scope>NUCLEOTIDE SEQUENCE</scope>
    <source>
        <strain evidence="14">CGMCC 1.15758</strain>
    </source>
</reference>
<dbReference type="PROSITE" id="PS50928">
    <property type="entry name" value="ABC_TM1"/>
    <property type="match status" value="1"/>
</dbReference>
<sequence length="311" mass="34643">MAKSFTIEQKKKNANFLEEVANTSHEQAFKGRSLYYDAWMRFKKNKIAMISLVILLLIVLAVVVLPWFSPYTYAYQNLLEVYQAPSATHWFGTDSLGRDVFTRVMIGGRVTLEIGLVATLVSVIIGTLVGATAGFFGGKIDNILMRIVDVLYGLPFMFFAILLVTLFGRNFVLVFIAIGAVSWLDMARVVRGQTLGLKSKEFIEAAYVCGVSERVIITRHIVRNLIGIIAVYITLTVPVVIMTAAFLSFLGLGVQPPMTDWGGLISDGVQVIAFNYWWVLVIPSIFLTVTLLCFNFVGNGLRDALDPREHR</sequence>
<proteinExistence type="inferred from homology"/>
<dbReference type="GO" id="GO:0005886">
    <property type="term" value="C:plasma membrane"/>
    <property type="evidence" value="ECO:0007669"/>
    <property type="project" value="UniProtKB-SubCell"/>
</dbReference>
<protein>
    <recommendedName>
        <fullName evidence="11">Oligopeptide transport system permease protein OppC</fullName>
    </recommendedName>
</protein>
<dbReference type="RefSeq" id="WP_117003702.1">
    <property type="nucleotide sequence ID" value="NZ_BMJS01000036.1"/>
</dbReference>
<feature type="transmembrane region" description="Helical" evidence="12">
    <location>
        <begin position="47"/>
        <end position="68"/>
    </location>
</feature>
<evidence type="ECO:0000313" key="15">
    <source>
        <dbReference type="Proteomes" id="UP000636949"/>
    </source>
</evidence>
<evidence type="ECO:0000256" key="4">
    <source>
        <dbReference type="ARBA" id="ARBA00022519"/>
    </source>
</evidence>
<keyword evidence="4" id="KW-0997">Cell inner membrane</keyword>
<evidence type="ECO:0000313" key="14">
    <source>
        <dbReference type="EMBL" id="GGG05564.1"/>
    </source>
</evidence>
<feature type="transmembrane region" description="Helical" evidence="12">
    <location>
        <begin position="171"/>
        <end position="190"/>
    </location>
</feature>
<keyword evidence="9 12" id="KW-0472">Membrane</keyword>
<dbReference type="CDD" id="cd06261">
    <property type="entry name" value="TM_PBP2"/>
    <property type="match status" value="1"/>
</dbReference>
<keyword evidence="7" id="KW-0653">Protein transport</keyword>
<evidence type="ECO:0000256" key="6">
    <source>
        <dbReference type="ARBA" id="ARBA00022856"/>
    </source>
</evidence>
<keyword evidence="3" id="KW-1003">Cell membrane</keyword>
<dbReference type="PANTHER" id="PTHR43386">
    <property type="entry name" value="OLIGOPEPTIDE TRANSPORT SYSTEM PERMEASE PROTEIN APPC"/>
    <property type="match status" value="1"/>
</dbReference>
<keyword evidence="8 12" id="KW-1133">Transmembrane helix</keyword>
<dbReference type="InterPro" id="IPR035906">
    <property type="entry name" value="MetI-like_sf"/>
</dbReference>
<organism evidence="14 15">
    <name type="scientific">Cysteiniphilum litorale</name>
    <dbReference type="NCBI Taxonomy" id="2056700"/>
    <lineage>
        <taxon>Bacteria</taxon>
        <taxon>Pseudomonadati</taxon>
        <taxon>Pseudomonadota</taxon>
        <taxon>Gammaproteobacteria</taxon>
        <taxon>Thiotrichales</taxon>
        <taxon>Fastidiosibacteraceae</taxon>
        <taxon>Cysteiniphilum</taxon>
    </lineage>
</organism>
<evidence type="ECO:0000259" key="13">
    <source>
        <dbReference type="PROSITE" id="PS50928"/>
    </source>
</evidence>
<comment type="subcellular location">
    <subcellularLocation>
        <location evidence="1">Cell inner membrane</location>
        <topology evidence="1">Multi-pass membrane protein</topology>
    </subcellularLocation>
    <subcellularLocation>
        <location evidence="12">Cell membrane</location>
        <topology evidence="12">Multi-pass membrane protein</topology>
    </subcellularLocation>
</comment>
<evidence type="ECO:0000256" key="8">
    <source>
        <dbReference type="ARBA" id="ARBA00022989"/>
    </source>
</evidence>
<dbReference type="Pfam" id="PF12911">
    <property type="entry name" value="OppC_N"/>
    <property type="match status" value="1"/>
</dbReference>